<dbReference type="Proteomes" id="UP000036987">
    <property type="component" value="Unassembled WGS sequence"/>
</dbReference>
<keyword evidence="2" id="KW-0505">Motor protein</keyword>
<dbReference type="SUPFAM" id="SSF52540">
    <property type="entry name" value="P-loop containing nucleoside triphosphate hydrolases"/>
    <property type="match status" value="1"/>
</dbReference>
<dbReference type="GO" id="GO:0007018">
    <property type="term" value="P:microtubule-based movement"/>
    <property type="evidence" value="ECO:0007669"/>
    <property type="project" value="InterPro"/>
</dbReference>
<accession>A0A0K9P6J5</accession>
<feature type="region of interest" description="Disordered" evidence="4">
    <location>
        <begin position="1"/>
        <end position="28"/>
    </location>
</feature>
<dbReference type="InterPro" id="IPR027417">
    <property type="entry name" value="P-loop_NTPase"/>
</dbReference>
<reference evidence="7" key="1">
    <citation type="journal article" date="2016" name="Nature">
        <title>The genome of the seagrass Zostera marina reveals angiosperm adaptation to the sea.</title>
        <authorList>
            <person name="Olsen J.L."/>
            <person name="Rouze P."/>
            <person name="Verhelst B."/>
            <person name="Lin Y.-C."/>
            <person name="Bayer T."/>
            <person name="Collen J."/>
            <person name="Dattolo E."/>
            <person name="De Paoli E."/>
            <person name="Dittami S."/>
            <person name="Maumus F."/>
            <person name="Michel G."/>
            <person name="Kersting A."/>
            <person name="Lauritano C."/>
            <person name="Lohaus R."/>
            <person name="Toepel M."/>
            <person name="Tonon T."/>
            <person name="Vanneste K."/>
            <person name="Amirebrahimi M."/>
            <person name="Brakel J."/>
            <person name="Bostroem C."/>
            <person name="Chovatia M."/>
            <person name="Grimwood J."/>
            <person name="Jenkins J.W."/>
            <person name="Jueterbock A."/>
            <person name="Mraz A."/>
            <person name="Stam W.T."/>
            <person name="Tice H."/>
            <person name="Bornberg-Bauer E."/>
            <person name="Green P.J."/>
            <person name="Pearson G.A."/>
            <person name="Procaccini G."/>
            <person name="Duarte C.M."/>
            <person name="Schmutz J."/>
            <person name="Reusch T.B.H."/>
            <person name="Van de Peer Y."/>
        </authorList>
    </citation>
    <scope>NUCLEOTIDE SEQUENCE [LARGE SCALE GENOMIC DNA]</scope>
    <source>
        <strain evidence="7">cv. Finnish</strain>
    </source>
</reference>
<sequence length="204" mass="23698">MDNQENNRWTWDVSGFQPDDSSATTTHPFRRRYSISATRPSSSDIHKHSIASKFQSLADQFKHAREDYLELRQEASDLREYSNAKLDRITRYLGYVADKAHKLDQTVLESEARISPLINEKKRLFNELLTTKGNVKVFCRTRPLFEDEGQSIAEYPDDFTIRLNLGDDSAKKDFEFDHVYGPHIGQGEKIPFVVCKLLRVNNFH</sequence>
<dbReference type="InterPro" id="IPR031852">
    <property type="entry name" value="Vik1/Cik1_MT-bd"/>
</dbReference>
<dbReference type="InterPro" id="IPR036961">
    <property type="entry name" value="Kinesin_motor_dom_sf"/>
</dbReference>
<comment type="caution">
    <text evidence="3">Lacks conserved residue(s) required for the propagation of feature annotation.</text>
</comment>
<dbReference type="Gene3D" id="3.40.850.10">
    <property type="entry name" value="Kinesin motor domain"/>
    <property type="match status" value="1"/>
</dbReference>
<dbReference type="GO" id="GO:0003777">
    <property type="term" value="F:microtubule motor activity"/>
    <property type="evidence" value="ECO:0007669"/>
    <property type="project" value="InterPro"/>
</dbReference>
<comment type="caution">
    <text evidence="6">The sequence shown here is derived from an EMBL/GenBank/DDBJ whole genome shotgun (WGS) entry which is preliminary data.</text>
</comment>
<dbReference type="AlphaFoldDB" id="A0A0K9P6J5"/>
<keyword evidence="1" id="KW-0493">Microtubule</keyword>
<dbReference type="OrthoDB" id="3176171at2759"/>
<dbReference type="EMBL" id="LFYR01001200">
    <property type="protein sequence ID" value="KMZ63867.1"/>
    <property type="molecule type" value="Genomic_DNA"/>
</dbReference>
<gene>
    <name evidence="6" type="ORF">ZOSMA_393G00190</name>
</gene>
<evidence type="ECO:0000256" key="4">
    <source>
        <dbReference type="SAM" id="MobiDB-lite"/>
    </source>
</evidence>
<dbReference type="GO" id="GO:0005524">
    <property type="term" value="F:ATP binding"/>
    <property type="evidence" value="ECO:0007669"/>
    <property type="project" value="InterPro"/>
</dbReference>
<dbReference type="GO" id="GO:0005874">
    <property type="term" value="C:microtubule"/>
    <property type="evidence" value="ECO:0007669"/>
    <property type="project" value="UniProtKB-KW"/>
</dbReference>
<dbReference type="PANTHER" id="PTHR47972:SF22">
    <property type="entry name" value="KINESIN-LIKE PROTEIN KIN-14A-RELATED"/>
    <property type="match status" value="1"/>
</dbReference>
<evidence type="ECO:0000313" key="6">
    <source>
        <dbReference type="EMBL" id="KMZ63867.1"/>
    </source>
</evidence>
<feature type="domain" description="Kinesin motor" evidence="5">
    <location>
        <begin position="134"/>
        <end position="204"/>
    </location>
</feature>
<name>A0A0K9P6J5_ZOSMR</name>
<evidence type="ECO:0000259" key="5">
    <source>
        <dbReference type="PROSITE" id="PS50067"/>
    </source>
</evidence>
<dbReference type="GO" id="GO:0008017">
    <property type="term" value="F:microtubule binding"/>
    <property type="evidence" value="ECO:0007669"/>
    <property type="project" value="InterPro"/>
</dbReference>
<evidence type="ECO:0000256" key="1">
    <source>
        <dbReference type="ARBA" id="ARBA00022701"/>
    </source>
</evidence>
<proteinExistence type="inferred from homology"/>
<evidence type="ECO:0000256" key="3">
    <source>
        <dbReference type="PROSITE-ProRule" id="PRU00283"/>
    </source>
</evidence>
<organism evidence="6 7">
    <name type="scientific">Zostera marina</name>
    <name type="common">Eelgrass</name>
    <dbReference type="NCBI Taxonomy" id="29655"/>
    <lineage>
        <taxon>Eukaryota</taxon>
        <taxon>Viridiplantae</taxon>
        <taxon>Streptophyta</taxon>
        <taxon>Embryophyta</taxon>
        <taxon>Tracheophyta</taxon>
        <taxon>Spermatophyta</taxon>
        <taxon>Magnoliopsida</taxon>
        <taxon>Liliopsida</taxon>
        <taxon>Zosteraceae</taxon>
        <taxon>Zostera</taxon>
    </lineage>
</organism>
<dbReference type="PROSITE" id="PS50067">
    <property type="entry name" value="KINESIN_MOTOR_2"/>
    <property type="match status" value="1"/>
</dbReference>
<protein>
    <recommendedName>
        <fullName evidence="5">Kinesin motor domain-containing protein</fullName>
    </recommendedName>
</protein>
<evidence type="ECO:0000256" key="2">
    <source>
        <dbReference type="ARBA" id="ARBA00023175"/>
    </source>
</evidence>
<comment type="similarity">
    <text evidence="3">Belongs to the TRAFAC class myosin-kinesin ATPase superfamily. Kinesin family.</text>
</comment>
<dbReference type="STRING" id="29655.A0A0K9P6J5"/>
<dbReference type="PANTHER" id="PTHR47972">
    <property type="entry name" value="KINESIN-LIKE PROTEIN KLP-3"/>
    <property type="match status" value="1"/>
</dbReference>
<evidence type="ECO:0000313" key="7">
    <source>
        <dbReference type="Proteomes" id="UP000036987"/>
    </source>
</evidence>
<dbReference type="Pfam" id="PF16796">
    <property type="entry name" value="Microtub_bd"/>
    <property type="match status" value="1"/>
</dbReference>
<dbReference type="InterPro" id="IPR001752">
    <property type="entry name" value="Kinesin_motor_dom"/>
</dbReference>
<dbReference type="InterPro" id="IPR027640">
    <property type="entry name" value="Kinesin-like_fam"/>
</dbReference>
<keyword evidence="7" id="KW-1185">Reference proteome</keyword>